<dbReference type="EMBL" id="JYDU01000009">
    <property type="protein sequence ID" value="KRY00356.1"/>
    <property type="molecule type" value="Genomic_DNA"/>
</dbReference>
<evidence type="ECO:0000256" key="1">
    <source>
        <dbReference type="SAM" id="Phobius"/>
    </source>
</evidence>
<reference evidence="2 3" key="1">
    <citation type="submission" date="2015-01" db="EMBL/GenBank/DDBJ databases">
        <title>Evolution of Trichinella species and genotypes.</title>
        <authorList>
            <person name="Korhonen P.K."/>
            <person name="Edoardo P."/>
            <person name="Giuseppe L.R."/>
            <person name="Gasser R.B."/>
        </authorList>
    </citation>
    <scope>NUCLEOTIDE SEQUENCE [LARGE SCALE GENOMIC DNA]</scope>
    <source>
        <strain evidence="2">ISS141</strain>
    </source>
</reference>
<organism evidence="2 3">
    <name type="scientific">Trichinella pseudospiralis</name>
    <name type="common">Parasitic roundworm</name>
    <dbReference type="NCBI Taxonomy" id="6337"/>
    <lineage>
        <taxon>Eukaryota</taxon>
        <taxon>Metazoa</taxon>
        <taxon>Ecdysozoa</taxon>
        <taxon>Nematoda</taxon>
        <taxon>Enoplea</taxon>
        <taxon>Dorylaimia</taxon>
        <taxon>Trichinellida</taxon>
        <taxon>Trichinellidae</taxon>
        <taxon>Trichinella</taxon>
    </lineage>
</organism>
<dbReference type="Proteomes" id="UP000054815">
    <property type="component" value="Unassembled WGS sequence"/>
</dbReference>
<gene>
    <name evidence="2" type="ORF">T4E_12392</name>
</gene>
<evidence type="ECO:0000313" key="2">
    <source>
        <dbReference type="EMBL" id="KRY00356.1"/>
    </source>
</evidence>
<sequence length="94" mass="11171">MICAFRRNRKCRISANNHRFYSYTPPMSHNSKQFLESCKGYHGPSTDLNVKYLSRIYFFICLIDSFMHYVFTQILRYSHVVLDCASMKANILLF</sequence>
<protein>
    <submittedName>
        <fullName evidence="2">Uncharacterized protein</fullName>
    </submittedName>
</protein>
<keyword evidence="1" id="KW-0472">Membrane</keyword>
<name>A0A0V0YJ17_TRIPS</name>
<accession>A0A0V0YJ17</accession>
<keyword evidence="1" id="KW-0812">Transmembrane</keyword>
<proteinExistence type="predicted"/>
<evidence type="ECO:0000313" key="3">
    <source>
        <dbReference type="Proteomes" id="UP000054815"/>
    </source>
</evidence>
<keyword evidence="1" id="KW-1133">Transmembrane helix</keyword>
<dbReference type="AlphaFoldDB" id="A0A0V0YJ17"/>
<feature type="transmembrane region" description="Helical" evidence="1">
    <location>
        <begin position="52"/>
        <end position="71"/>
    </location>
</feature>
<comment type="caution">
    <text evidence="2">The sequence shown here is derived from an EMBL/GenBank/DDBJ whole genome shotgun (WGS) entry which is preliminary data.</text>
</comment>